<comment type="similarity">
    <text evidence="2 11">Belongs to the mitochondrial carrier (TC 2.A.29) family.</text>
</comment>
<dbReference type="PROSITE" id="PS50920">
    <property type="entry name" value="SOLCAR"/>
    <property type="match status" value="3"/>
</dbReference>
<feature type="repeat" description="Solcar" evidence="10">
    <location>
        <begin position="124"/>
        <end position="211"/>
    </location>
</feature>
<gene>
    <name evidence="13" type="ORF">CYFA0S_19e00210g</name>
</gene>
<dbReference type="InterPro" id="IPR018108">
    <property type="entry name" value="MCP_transmembrane"/>
</dbReference>
<evidence type="ECO:0000256" key="10">
    <source>
        <dbReference type="PROSITE-ProRule" id="PRU00282"/>
    </source>
</evidence>
<evidence type="ECO:0000256" key="2">
    <source>
        <dbReference type="ARBA" id="ARBA00006375"/>
    </source>
</evidence>
<keyword evidence="7 12" id="KW-1133">Transmembrane helix</keyword>
<dbReference type="InterPro" id="IPR002067">
    <property type="entry name" value="MCP"/>
</dbReference>
<keyword evidence="6" id="KW-0999">Mitochondrion inner membrane</keyword>
<comment type="subcellular location">
    <subcellularLocation>
        <location evidence="1">Mitochondrion inner membrane</location>
        <topology evidence="1">Multi-pass membrane protein</topology>
    </subcellularLocation>
</comment>
<evidence type="ECO:0000256" key="11">
    <source>
        <dbReference type="RuleBase" id="RU000488"/>
    </source>
</evidence>
<dbReference type="GO" id="GO:0015215">
    <property type="term" value="F:nucleotide transmembrane transporter activity"/>
    <property type="evidence" value="ECO:0007669"/>
    <property type="project" value="UniProtKB-ARBA"/>
</dbReference>
<organism evidence="13">
    <name type="scientific">Cyberlindnera fabianii</name>
    <name type="common">Yeast</name>
    <name type="synonym">Hansenula fabianii</name>
    <dbReference type="NCBI Taxonomy" id="36022"/>
    <lineage>
        <taxon>Eukaryota</taxon>
        <taxon>Fungi</taxon>
        <taxon>Dikarya</taxon>
        <taxon>Ascomycota</taxon>
        <taxon>Saccharomycotina</taxon>
        <taxon>Saccharomycetes</taxon>
        <taxon>Phaffomycetales</taxon>
        <taxon>Phaffomycetaceae</taxon>
        <taxon>Cyberlindnera</taxon>
    </lineage>
</organism>
<evidence type="ECO:0000256" key="5">
    <source>
        <dbReference type="ARBA" id="ARBA00022737"/>
    </source>
</evidence>
<sequence>MSTNYKLSPTQREIVSGLTAGFVTTSVTHPLDLLKIRLQLDASNTTVVSSTRRIISSLRKESPIKTLKEVYRGVIPNLVGSSVAWGVYFASYRYVKDAFHFLAQPTIDPLVADFSPKTNKDSTLRAYHYLSSAFIAGSFTALVTNPIWVLKTRILSTSSSTPGAYTGLIDGIKRVLKEEGIFGFWKGLVPSLLGVSQGALQFTVYDSLKYHWLKSDERQLKVWEYIAVSCVSKIVAAVTLYPCQVLKSRLQDYQSIKQRKRVRDVVWSLYHREGIRGFYKGVAPNVIRVLPATCITFTVYESLSKVI</sequence>
<evidence type="ECO:0000256" key="4">
    <source>
        <dbReference type="ARBA" id="ARBA00022692"/>
    </source>
</evidence>
<proteinExistence type="inferred from homology"/>
<evidence type="ECO:0000256" key="12">
    <source>
        <dbReference type="SAM" id="Phobius"/>
    </source>
</evidence>
<dbReference type="Gene3D" id="1.50.40.10">
    <property type="entry name" value="Mitochondrial carrier domain"/>
    <property type="match status" value="1"/>
</dbReference>
<keyword evidence="8" id="KW-0496">Mitochondrion</keyword>
<evidence type="ECO:0000256" key="9">
    <source>
        <dbReference type="ARBA" id="ARBA00023136"/>
    </source>
</evidence>
<keyword evidence="3 11" id="KW-0813">Transport</keyword>
<dbReference type="OrthoDB" id="428293at2759"/>
<evidence type="ECO:0000256" key="6">
    <source>
        <dbReference type="ARBA" id="ARBA00022792"/>
    </source>
</evidence>
<evidence type="ECO:0000313" key="13">
    <source>
        <dbReference type="EMBL" id="CDR45543.1"/>
    </source>
</evidence>
<evidence type="ECO:0000256" key="3">
    <source>
        <dbReference type="ARBA" id="ARBA00022448"/>
    </source>
</evidence>
<dbReference type="InterPro" id="IPR044712">
    <property type="entry name" value="SLC25A32-like"/>
</dbReference>
<dbReference type="InterPro" id="IPR023395">
    <property type="entry name" value="MCP_dom_sf"/>
</dbReference>
<dbReference type="PhylomeDB" id="A0A061B6M1"/>
<dbReference type="AlphaFoldDB" id="A0A061B6M1"/>
<evidence type="ECO:0000256" key="7">
    <source>
        <dbReference type="ARBA" id="ARBA00022989"/>
    </source>
</evidence>
<protein>
    <submittedName>
        <fullName evidence="13">CYFA0S19e00210g1_1</fullName>
    </submittedName>
</protein>
<feature type="transmembrane region" description="Helical" evidence="12">
    <location>
        <begin position="126"/>
        <end position="150"/>
    </location>
</feature>
<feature type="repeat" description="Solcar" evidence="10">
    <location>
        <begin position="8"/>
        <end position="98"/>
    </location>
</feature>
<dbReference type="EMBL" id="LK052904">
    <property type="protein sequence ID" value="CDR45543.1"/>
    <property type="molecule type" value="Genomic_DNA"/>
</dbReference>
<reference evidence="13" key="1">
    <citation type="journal article" date="2014" name="Genome Announc.">
        <title>Genome sequence of the yeast Cyberlindnera fabianii (Hansenula fabianii).</title>
        <authorList>
            <person name="Freel K.C."/>
            <person name="Sarilar V."/>
            <person name="Neuveglise C."/>
            <person name="Devillers H."/>
            <person name="Friedrich A."/>
            <person name="Schacherer J."/>
        </authorList>
    </citation>
    <scope>NUCLEOTIDE SEQUENCE</scope>
    <source>
        <strain evidence="13">YJS4271</strain>
    </source>
</reference>
<keyword evidence="4 10" id="KW-0812">Transmembrane</keyword>
<dbReference type="PRINTS" id="PR00926">
    <property type="entry name" value="MITOCARRIER"/>
</dbReference>
<name>A0A061B6M1_CYBFA</name>
<dbReference type="Pfam" id="PF00153">
    <property type="entry name" value="Mito_carr"/>
    <property type="match status" value="3"/>
</dbReference>
<dbReference type="SUPFAM" id="SSF103506">
    <property type="entry name" value="Mitochondrial carrier"/>
    <property type="match status" value="1"/>
</dbReference>
<keyword evidence="9 10" id="KW-0472">Membrane</keyword>
<dbReference type="GO" id="GO:0005743">
    <property type="term" value="C:mitochondrial inner membrane"/>
    <property type="evidence" value="ECO:0007669"/>
    <property type="project" value="UniProtKB-SubCell"/>
</dbReference>
<evidence type="ECO:0000256" key="8">
    <source>
        <dbReference type="ARBA" id="ARBA00023128"/>
    </source>
</evidence>
<dbReference type="PANTHER" id="PTHR45683">
    <property type="entry name" value="MITOCHONDRIAL NICOTINAMIDE ADENINE DINUCLEOTIDE TRANSPORTER 1-RELATED-RELATED"/>
    <property type="match status" value="1"/>
</dbReference>
<accession>A0A061B6M1</accession>
<dbReference type="VEuPathDB" id="FungiDB:BON22_5312"/>
<feature type="repeat" description="Solcar" evidence="10">
    <location>
        <begin position="220"/>
        <end position="306"/>
    </location>
</feature>
<keyword evidence="5" id="KW-0677">Repeat</keyword>
<evidence type="ECO:0000256" key="1">
    <source>
        <dbReference type="ARBA" id="ARBA00004448"/>
    </source>
</evidence>